<dbReference type="InterPro" id="IPR000627">
    <property type="entry name" value="Intradiol_dOase_C"/>
</dbReference>
<proteinExistence type="predicted"/>
<dbReference type="OrthoDB" id="121380at2759"/>
<dbReference type="Proteomes" id="UP000016931">
    <property type="component" value="Unassembled WGS sequence"/>
</dbReference>
<evidence type="ECO:0000256" key="1">
    <source>
        <dbReference type="SAM" id="MobiDB-lite"/>
    </source>
</evidence>
<dbReference type="EMBL" id="KB456265">
    <property type="protein sequence ID" value="EMF12172.1"/>
    <property type="molecule type" value="Genomic_DNA"/>
</dbReference>
<protein>
    <submittedName>
        <fullName evidence="4">Extracellular dioxygenase</fullName>
    </submittedName>
</protein>
<dbReference type="eggNOG" id="ENOG502QPRK">
    <property type="taxonomic scope" value="Eukaryota"/>
</dbReference>
<dbReference type="RefSeq" id="XP_016760293.1">
    <property type="nucleotide sequence ID" value="XM_016902996.1"/>
</dbReference>
<dbReference type="PANTHER" id="PTHR34315:SF1">
    <property type="entry name" value="INTRADIOL RING-CLEAVAGE DIOXYGENASES DOMAIN-CONTAINING PROTEIN-RELATED"/>
    <property type="match status" value="1"/>
</dbReference>
<dbReference type="GO" id="GO:0016702">
    <property type="term" value="F:oxidoreductase activity, acting on single donors with incorporation of molecular oxygen, incorporation of two atoms of oxygen"/>
    <property type="evidence" value="ECO:0007669"/>
    <property type="project" value="InterPro"/>
</dbReference>
<keyword evidence="5" id="KW-1185">Reference proteome</keyword>
<dbReference type="Gene3D" id="2.60.130.10">
    <property type="entry name" value="Aromatic compound dioxygenase"/>
    <property type="match status" value="1"/>
</dbReference>
<gene>
    <name evidence="4" type="ORF">SEPMUDRAFT_142337</name>
</gene>
<dbReference type="GeneID" id="27900133"/>
<feature type="region of interest" description="Disordered" evidence="1">
    <location>
        <begin position="332"/>
        <end position="370"/>
    </location>
</feature>
<dbReference type="SUPFAM" id="SSF49482">
    <property type="entry name" value="Aromatic compound dioxygenase"/>
    <property type="match status" value="1"/>
</dbReference>
<dbReference type="PANTHER" id="PTHR34315">
    <property type="match status" value="1"/>
</dbReference>
<name>N1QFX7_SPHMS</name>
<evidence type="ECO:0000259" key="3">
    <source>
        <dbReference type="Pfam" id="PF00775"/>
    </source>
</evidence>
<feature type="signal peptide" evidence="2">
    <location>
        <begin position="1"/>
        <end position="20"/>
    </location>
</feature>
<dbReference type="Pfam" id="PF00775">
    <property type="entry name" value="Dioxygenase_C"/>
    <property type="match status" value="1"/>
</dbReference>
<evidence type="ECO:0000256" key="2">
    <source>
        <dbReference type="SAM" id="SignalP"/>
    </source>
</evidence>
<organism evidence="4 5">
    <name type="scientific">Sphaerulina musiva (strain SO2202)</name>
    <name type="common">Poplar stem canker fungus</name>
    <name type="synonym">Septoria musiva</name>
    <dbReference type="NCBI Taxonomy" id="692275"/>
    <lineage>
        <taxon>Eukaryota</taxon>
        <taxon>Fungi</taxon>
        <taxon>Dikarya</taxon>
        <taxon>Ascomycota</taxon>
        <taxon>Pezizomycotina</taxon>
        <taxon>Dothideomycetes</taxon>
        <taxon>Dothideomycetidae</taxon>
        <taxon>Mycosphaerellales</taxon>
        <taxon>Mycosphaerellaceae</taxon>
        <taxon>Sphaerulina</taxon>
    </lineage>
</organism>
<keyword evidence="4" id="KW-0223">Dioxygenase</keyword>
<sequence length="370" mass="40058">MAPITSLLMGGLLAVQTALAHPGHSVAEEALERREWLQNAKPRSVQACASDLARRGQQERALARRAELAQHVRAKRGLKTLERRTFRDYNISHESPLDVTLGSDERLLFADNSSCLLQPEATQGPYYIDGEIIRSDMSEDEPGVPLFLDIQLIDTSSCDPVPAVFVDIWHCNATGVYSGVVNPSNGNPNDLSNVNATFGRAVQQTDINGVVQFETIFPGHYVGRAIHMHVLTHNTESSIIRTNSTLLSGNFTAQSSHVGQIFFDQSLIAQVEATAPYNTNQQELLPNEQDGILYAEALGSDPFMHYVLLGDDITDGVLAWISLGIDPSADVSMPSAGSWTKNGGDTNEDGPISSVGIPGNPQATDISQLP</sequence>
<feature type="domain" description="Intradiol ring-cleavage dioxygenases" evidence="3">
    <location>
        <begin position="129"/>
        <end position="223"/>
    </location>
</feature>
<dbReference type="AlphaFoldDB" id="N1QFX7"/>
<dbReference type="GO" id="GO:0008199">
    <property type="term" value="F:ferric iron binding"/>
    <property type="evidence" value="ECO:0007669"/>
    <property type="project" value="InterPro"/>
</dbReference>
<evidence type="ECO:0000313" key="5">
    <source>
        <dbReference type="Proteomes" id="UP000016931"/>
    </source>
</evidence>
<dbReference type="CDD" id="cd03457">
    <property type="entry name" value="intradiol_dioxygenase_like"/>
    <property type="match status" value="1"/>
</dbReference>
<keyword evidence="4" id="KW-0560">Oxidoreductase</keyword>
<evidence type="ECO:0000313" key="4">
    <source>
        <dbReference type="EMBL" id="EMF12172.1"/>
    </source>
</evidence>
<feature type="chain" id="PRO_5004109827" evidence="2">
    <location>
        <begin position="21"/>
        <end position="370"/>
    </location>
</feature>
<dbReference type="InterPro" id="IPR015889">
    <property type="entry name" value="Intradiol_dOase_core"/>
</dbReference>
<feature type="compositionally biased region" description="Polar residues" evidence="1">
    <location>
        <begin position="361"/>
        <end position="370"/>
    </location>
</feature>
<feature type="compositionally biased region" description="Polar residues" evidence="1">
    <location>
        <begin position="335"/>
        <end position="345"/>
    </location>
</feature>
<reference evidence="4 5" key="1">
    <citation type="journal article" date="2012" name="PLoS Pathog.">
        <title>Diverse lifestyles and strategies of plant pathogenesis encoded in the genomes of eighteen Dothideomycetes fungi.</title>
        <authorList>
            <person name="Ohm R.A."/>
            <person name="Feau N."/>
            <person name="Henrissat B."/>
            <person name="Schoch C.L."/>
            <person name="Horwitz B.A."/>
            <person name="Barry K.W."/>
            <person name="Condon B.J."/>
            <person name="Copeland A.C."/>
            <person name="Dhillon B."/>
            <person name="Glaser F."/>
            <person name="Hesse C.N."/>
            <person name="Kosti I."/>
            <person name="LaButti K."/>
            <person name="Lindquist E.A."/>
            <person name="Lucas S."/>
            <person name="Salamov A.A."/>
            <person name="Bradshaw R.E."/>
            <person name="Ciuffetti L."/>
            <person name="Hamelin R.C."/>
            <person name="Kema G.H.J."/>
            <person name="Lawrence C."/>
            <person name="Scott J.A."/>
            <person name="Spatafora J.W."/>
            <person name="Turgeon B.G."/>
            <person name="de Wit P.J.G.M."/>
            <person name="Zhong S."/>
            <person name="Goodwin S.B."/>
            <person name="Grigoriev I.V."/>
        </authorList>
    </citation>
    <scope>NUCLEOTIDE SEQUENCE [LARGE SCALE GENOMIC DNA]</scope>
    <source>
        <strain evidence="4 5">SO2202</strain>
    </source>
</reference>
<accession>N1QFX7</accession>
<dbReference type="OMA" id="FAGQNSC"/>
<keyword evidence="2" id="KW-0732">Signal</keyword>
<dbReference type="STRING" id="692275.N1QFX7"/>
<dbReference type="HOGENOM" id="CLU_027719_0_1_1"/>